<evidence type="ECO:0000313" key="2">
    <source>
        <dbReference type="Proteomes" id="UP001597425"/>
    </source>
</evidence>
<evidence type="ECO:0000313" key="1">
    <source>
        <dbReference type="EMBL" id="MFD2309289.1"/>
    </source>
</evidence>
<gene>
    <name evidence="1" type="ORF">ACFSKX_02580</name>
</gene>
<keyword evidence="2" id="KW-1185">Reference proteome</keyword>
<dbReference type="RefSeq" id="WP_265720631.1">
    <property type="nucleotide sequence ID" value="NZ_JBHUJD010000002.1"/>
</dbReference>
<dbReference type="Pfam" id="PF12843">
    <property type="entry name" value="QSregVF_b"/>
    <property type="match status" value="1"/>
</dbReference>
<comment type="caution">
    <text evidence="1">The sequence shown here is derived from an EMBL/GenBank/DDBJ whole genome shotgun (WGS) entry which is preliminary data.</text>
</comment>
<dbReference type="Proteomes" id="UP001597425">
    <property type="component" value="Unassembled WGS sequence"/>
</dbReference>
<reference evidence="2" key="1">
    <citation type="journal article" date="2019" name="Int. J. Syst. Evol. Microbiol.">
        <title>The Global Catalogue of Microorganisms (GCM) 10K type strain sequencing project: providing services to taxonomists for standard genome sequencing and annotation.</title>
        <authorList>
            <consortium name="The Broad Institute Genomics Platform"/>
            <consortium name="The Broad Institute Genome Sequencing Center for Infectious Disease"/>
            <person name="Wu L."/>
            <person name="Ma J."/>
        </authorList>
    </citation>
    <scope>NUCLEOTIDE SEQUENCE [LARGE SCALE GENOMIC DNA]</scope>
    <source>
        <strain evidence="2">KCTC 12848</strain>
    </source>
</reference>
<accession>A0ABW5E889</accession>
<proteinExistence type="predicted"/>
<dbReference type="EMBL" id="JBHUJD010000002">
    <property type="protein sequence ID" value="MFD2309289.1"/>
    <property type="molecule type" value="Genomic_DNA"/>
</dbReference>
<name>A0ABW5E889_9GAMM</name>
<sequence>MLEKQDLLDIARTPMPFGKYTGRMLIDLPEEYLLWFAKKEFPAGRLGRLMALTLEIKIEGLEGLVKPLKE</sequence>
<protein>
    <submittedName>
        <fullName evidence="1">DUF3820 family protein</fullName>
    </submittedName>
</protein>
<dbReference type="InterPro" id="IPR024530">
    <property type="entry name" value="QSregVF_b"/>
</dbReference>
<organism evidence="1 2">
    <name type="scientific">Microbulbifer halophilus</name>
    <dbReference type="NCBI Taxonomy" id="453963"/>
    <lineage>
        <taxon>Bacteria</taxon>
        <taxon>Pseudomonadati</taxon>
        <taxon>Pseudomonadota</taxon>
        <taxon>Gammaproteobacteria</taxon>
        <taxon>Cellvibrionales</taxon>
        <taxon>Microbulbiferaceae</taxon>
        <taxon>Microbulbifer</taxon>
    </lineage>
</organism>